<dbReference type="InterPro" id="IPR001313">
    <property type="entry name" value="Pumilio_RNA-bd_rpt"/>
</dbReference>
<comment type="caution">
    <text evidence="5">The sequence shown here is derived from an EMBL/GenBank/DDBJ whole genome shotgun (WGS) entry which is preliminary data.</text>
</comment>
<dbReference type="InterPro" id="IPR011989">
    <property type="entry name" value="ARM-like"/>
</dbReference>
<dbReference type="PANTHER" id="PTHR12537:SF13">
    <property type="entry name" value="PUMILIO HOMOLOGY DOMAIN FAMILY MEMBER 4"/>
    <property type="match status" value="1"/>
</dbReference>
<feature type="compositionally biased region" description="Basic residues" evidence="3">
    <location>
        <begin position="443"/>
        <end position="455"/>
    </location>
</feature>
<name>A0A0N0P473_LEPSE</name>
<dbReference type="PROSITE" id="PS50303">
    <property type="entry name" value="PUM_HD"/>
    <property type="match status" value="1"/>
</dbReference>
<evidence type="ECO:0000256" key="1">
    <source>
        <dbReference type="ARBA" id="ARBA00022737"/>
    </source>
</evidence>
<dbReference type="EMBL" id="LJSK01000254">
    <property type="protein sequence ID" value="KPI84497.1"/>
    <property type="molecule type" value="Genomic_DNA"/>
</dbReference>
<feature type="region of interest" description="Disordered" evidence="3">
    <location>
        <begin position="439"/>
        <end position="480"/>
    </location>
</feature>
<gene>
    <name evidence="5" type="ORF">ABL78_6460</name>
</gene>
<evidence type="ECO:0000313" key="6">
    <source>
        <dbReference type="Proteomes" id="UP000038009"/>
    </source>
</evidence>
<dbReference type="PROSITE" id="PS50302">
    <property type="entry name" value="PUM"/>
    <property type="match status" value="4"/>
</dbReference>
<dbReference type="Pfam" id="PF00806">
    <property type="entry name" value="PUF"/>
    <property type="match status" value="5"/>
</dbReference>
<organism evidence="5 6">
    <name type="scientific">Leptomonas seymouri</name>
    <dbReference type="NCBI Taxonomy" id="5684"/>
    <lineage>
        <taxon>Eukaryota</taxon>
        <taxon>Discoba</taxon>
        <taxon>Euglenozoa</taxon>
        <taxon>Kinetoplastea</taxon>
        <taxon>Metakinetoplastina</taxon>
        <taxon>Trypanosomatida</taxon>
        <taxon>Trypanosomatidae</taxon>
        <taxon>Leishmaniinae</taxon>
        <taxon>Leptomonas</taxon>
    </lineage>
</organism>
<keyword evidence="6" id="KW-1185">Reference proteome</keyword>
<feature type="repeat" description="Pumilio" evidence="2">
    <location>
        <begin position="292"/>
        <end position="328"/>
    </location>
</feature>
<protein>
    <submittedName>
        <fullName evidence="5">PUF1 putative (PUF1)</fullName>
    </submittedName>
</protein>
<accession>A0A0N0P473</accession>
<feature type="repeat" description="Pumilio" evidence="2">
    <location>
        <begin position="256"/>
        <end position="291"/>
    </location>
</feature>
<evidence type="ECO:0000259" key="4">
    <source>
        <dbReference type="PROSITE" id="PS50303"/>
    </source>
</evidence>
<dbReference type="InterPro" id="IPR033133">
    <property type="entry name" value="PUM-HD"/>
</dbReference>
<evidence type="ECO:0000256" key="3">
    <source>
        <dbReference type="SAM" id="MobiDB-lite"/>
    </source>
</evidence>
<dbReference type="GO" id="GO:0010608">
    <property type="term" value="P:post-transcriptional regulation of gene expression"/>
    <property type="evidence" value="ECO:0007669"/>
    <property type="project" value="TreeGrafter"/>
</dbReference>
<keyword evidence="1" id="KW-0677">Repeat</keyword>
<evidence type="ECO:0000313" key="5">
    <source>
        <dbReference type="EMBL" id="KPI84497.1"/>
    </source>
</evidence>
<dbReference type="InterPro" id="IPR016024">
    <property type="entry name" value="ARM-type_fold"/>
</dbReference>
<dbReference type="GO" id="GO:0005737">
    <property type="term" value="C:cytoplasm"/>
    <property type="evidence" value="ECO:0007669"/>
    <property type="project" value="TreeGrafter"/>
</dbReference>
<dbReference type="Gene3D" id="1.25.10.10">
    <property type="entry name" value="Leucine-rich Repeat Variant"/>
    <property type="match status" value="1"/>
</dbReference>
<sequence length="558" mass="61622">MFSEEERLTALYARRQEILKDLSEVDSNIKLLESEIQSKVSEAVKRTIDEDKSGNADLDKVNEVIASCVRDATGLRDGLKVVEACRYVQDYGNKDEAARQKIPFRNVFVQECIRHALDLSNDANGSELMQHLVSLLRTGPTPAVMGDIDYDPTSSSEKKCSEVLLLINELGDNIVTVACNTNGARVSQRIVDALSTLEEFDVYTRVLAPSIVEVAKDINGNHSLSKLIMSSRFCQLGDEEADSAAAVAVYGRIFQKISDNCIDICKNRQGCCIIQKCLQHAPEPYHTTIINTVLSNSLKLVQDPFGNYVVQFILDKQQDINGSRKEMDDDDSALSTPNYTNHIIRQMLHHVAELSCNKFSSNVIEKSLKTSSPDVRQLLIDELTEPHVLPKLLTDSFANYVIQTAISTASDDGQFTQLRDAIMPLQSLLKNSPYGVKIESKLSRRHREAARRQSKKKETGSSSSHPPPPPPQESVLPSYIPPQGIASIPMMAPDGSMGQQVAFTNMAPDMASLFQPQQMMGMPFVLQGQQVIGIPNAPQAPPPFTMGVINGSALPEYR</sequence>
<evidence type="ECO:0000256" key="2">
    <source>
        <dbReference type="PROSITE-ProRule" id="PRU00317"/>
    </source>
</evidence>
<dbReference type="VEuPathDB" id="TriTrypDB:Lsey_0254_0140"/>
<proteinExistence type="predicted"/>
<dbReference type="GO" id="GO:0003729">
    <property type="term" value="F:mRNA binding"/>
    <property type="evidence" value="ECO:0007669"/>
    <property type="project" value="TreeGrafter"/>
</dbReference>
<dbReference type="OMA" id="VQECIRH"/>
<dbReference type="SUPFAM" id="SSF48371">
    <property type="entry name" value="ARM repeat"/>
    <property type="match status" value="1"/>
</dbReference>
<dbReference type="Proteomes" id="UP000038009">
    <property type="component" value="Unassembled WGS sequence"/>
</dbReference>
<feature type="repeat" description="Pumilio" evidence="2">
    <location>
        <begin position="346"/>
        <end position="381"/>
    </location>
</feature>
<dbReference type="OrthoDB" id="668540at2759"/>
<dbReference type="SMART" id="SM00025">
    <property type="entry name" value="Pumilio"/>
    <property type="match status" value="6"/>
</dbReference>
<feature type="repeat" description="Pumilio" evidence="2">
    <location>
        <begin position="382"/>
        <end position="420"/>
    </location>
</feature>
<reference evidence="5 6" key="1">
    <citation type="journal article" date="2015" name="PLoS Pathog.">
        <title>Leptomonas seymouri: Adaptations to the Dixenous Life Cycle Analyzed by Genome Sequencing, Transcriptome Profiling and Co-infection with Leishmania donovani.</title>
        <authorList>
            <person name="Kraeva N."/>
            <person name="Butenko A."/>
            <person name="Hlavacova J."/>
            <person name="Kostygov A."/>
            <person name="Myskova J."/>
            <person name="Grybchuk D."/>
            <person name="Lestinova T."/>
            <person name="Votypka J."/>
            <person name="Volf P."/>
            <person name="Opperdoes F."/>
            <person name="Flegontov P."/>
            <person name="Lukes J."/>
            <person name="Yurchenko V."/>
        </authorList>
    </citation>
    <scope>NUCLEOTIDE SEQUENCE [LARGE SCALE GENOMIC DNA]</scope>
    <source>
        <strain evidence="5 6">ATCC 30220</strain>
    </source>
</reference>
<dbReference type="FunFam" id="1.25.10.10:FF:000617">
    <property type="entry name" value="PUF1, putative"/>
    <property type="match status" value="1"/>
</dbReference>
<dbReference type="PANTHER" id="PTHR12537">
    <property type="entry name" value="RNA BINDING PROTEIN PUMILIO-RELATED"/>
    <property type="match status" value="1"/>
</dbReference>
<dbReference type="AlphaFoldDB" id="A0A0N0P473"/>
<feature type="domain" description="PUM-HD" evidence="4">
    <location>
        <begin position="39"/>
        <end position="446"/>
    </location>
</feature>